<accession>A0ACA9NHC0</accession>
<gene>
    <name evidence="1" type="ORF">ACOLOM_LOCUS8158</name>
</gene>
<keyword evidence="2" id="KW-1185">Reference proteome</keyword>
<organism evidence="1 2">
    <name type="scientific">Acaulospora colombiana</name>
    <dbReference type="NCBI Taxonomy" id="27376"/>
    <lineage>
        <taxon>Eukaryota</taxon>
        <taxon>Fungi</taxon>
        <taxon>Fungi incertae sedis</taxon>
        <taxon>Mucoromycota</taxon>
        <taxon>Glomeromycotina</taxon>
        <taxon>Glomeromycetes</taxon>
        <taxon>Diversisporales</taxon>
        <taxon>Acaulosporaceae</taxon>
        <taxon>Acaulospora</taxon>
    </lineage>
</organism>
<feature type="non-terminal residue" evidence="1">
    <location>
        <position position="290"/>
    </location>
</feature>
<proteinExistence type="predicted"/>
<evidence type="ECO:0000313" key="2">
    <source>
        <dbReference type="Proteomes" id="UP000789525"/>
    </source>
</evidence>
<protein>
    <submittedName>
        <fullName evidence="1">3584_t:CDS:1</fullName>
    </submittedName>
</protein>
<name>A0ACA9NHC0_9GLOM</name>
<comment type="caution">
    <text evidence="1">The sequence shown here is derived from an EMBL/GenBank/DDBJ whole genome shotgun (WGS) entry which is preliminary data.</text>
</comment>
<dbReference type="EMBL" id="CAJVPT010020446">
    <property type="protein sequence ID" value="CAG8648142.1"/>
    <property type="molecule type" value="Genomic_DNA"/>
</dbReference>
<dbReference type="Proteomes" id="UP000789525">
    <property type="component" value="Unassembled WGS sequence"/>
</dbReference>
<reference evidence="1" key="1">
    <citation type="submission" date="2021-06" db="EMBL/GenBank/DDBJ databases">
        <authorList>
            <person name="Kallberg Y."/>
            <person name="Tangrot J."/>
            <person name="Rosling A."/>
        </authorList>
    </citation>
    <scope>NUCLEOTIDE SEQUENCE</scope>
    <source>
        <strain evidence="1">CL356</strain>
    </source>
</reference>
<evidence type="ECO:0000313" key="1">
    <source>
        <dbReference type="EMBL" id="CAG8648142.1"/>
    </source>
</evidence>
<sequence length="290" mass="33667">MALYCKSIQELTVEDNDSTNGDALVDLIKVQKDLCRFTIRDWWGCLVNIVQALTAQVDTLVYVEIYGCHFYELVDDSRTFEGLTSCVNLETLKIEECYNITSEIMQPLATTVLPKLKTLYFSNFMFPDEDNSSPHLELTAMIQNMNSNLEQLRLNMDLDSYPEIIQTCAKNCPNLTYFKAKIQNYDEINQLLVLIENCRKLVTLEILSEKWDFENDREDGRLGRNDYGLPLLPLEFFPYMAQLTPSTLKYLEIDGWTCTPMELEIFLTSCKARLKKMSLMCFKNSKDYLE</sequence>